<reference evidence="2" key="1">
    <citation type="journal article" date="2014" name="Int. J. Syst. Evol. Microbiol.">
        <title>Complete genome sequence of Corynebacterium casei LMG S-19264T (=DSM 44701T), isolated from a smear-ripened cheese.</title>
        <authorList>
            <consortium name="US DOE Joint Genome Institute (JGI-PGF)"/>
            <person name="Walter F."/>
            <person name="Albersmeier A."/>
            <person name="Kalinowski J."/>
            <person name="Ruckert C."/>
        </authorList>
    </citation>
    <scope>NUCLEOTIDE SEQUENCE</scope>
    <source>
        <strain evidence="2">JCM 19831</strain>
    </source>
</reference>
<accession>A0A917X7N6</accession>
<dbReference type="RefSeq" id="WP_190258264.1">
    <property type="nucleotide sequence ID" value="NZ_BMPI01000170.1"/>
</dbReference>
<dbReference type="InterPro" id="IPR029016">
    <property type="entry name" value="GAF-like_dom_sf"/>
</dbReference>
<dbReference type="Pfam" id="PF13185">
    <property type="entry name" value="GAF_2"/>
    <property type="match status" value="1"/>
</dbReference>
<reference evidence="2" key="2">
    <citation type="submission" date="2020-09" db="EMBL/GenBank/DDBJ databases">
        <authorList>
            <person name="Sun Q."/>
            <person name="Ohkuma M."/>
        </authorList>
    </citation>
    <scope>NUCLEOTIDE SEQUENCE</scope>
    <source>
        <strain evidence="2">JCM 19831</strain>
    </source>
</reference>
<sequence length="178" mass="19239">MMDESELLNTAVADLALVQDVEQAQQIIRSAARRLANAHGSSVVLLDHGYCFYADEDAVSPLWKGQRFPVRQCISGWSILNRQPAVVPDIQVDERVPQDAYRPTFVKSLAIVPMRVEDPLGAIGAYWIQPHQVTDEELTRLQSLAAAAGAALTRLMVSGDSAQGVTRLVSSGATGEPG</sequence>
<gene>
    <name evidence="2" type="ORF">GCM10007977_111130</name>
</gene>
<organism evidence="2 3">
    <name type="scientific">Dactylosporangium sucinum</name>
    <dbReference type="NCBI Taxonomy" id="1424081"/>
    <lineage>
        <taxon>Bacteria</taxon>
        <taxon>Bacillati</taxon>
        <taxon>Actinomycetota</taxon>
        <taxon>Actinomycetes</taxon>
        <taxon>Micromonosporales</taxon>
        <taxon>Micromonosporaceae</taxon>
        <taxon>Dactylosporangium</taxon>
    </lineage>
</organism>
<dbReference type="AlphaFoldDB" id="A0A917X7N6"/>
<name>A0A917X7N6_9ACTN</name>
<dbReference type="EMBL" id="BMPI01000170">
    <property type="protein sequence ID" value="GGM90906.1"/>
    <property type="molecule type" value="Genomic_DNA"/>
</dbReference>
<comment type="caution">
    <text evidence="2">The sequence shown here is derived from an EMBL/GenBank/DDBJ whole genome shotgun (WGS) entry which is preliminary data.</text>
</comment>
<dbReference type="SMART" id="SM00065">
    <property type="entry name" value="GAF"/>
    <property type="match status" value="1"/>
</dbReference>
<protein>
    <recommendedName>
        <fullName evidence="1">GAF domain-containing protein</fullName>
    </recommendedName>
</protein>
<proteinExistence type="predicted"/>
<evidence type="ECO:0000313" key="3">
    <source>
        <dbReference type="Proteomes" id="UP000642070"/>
    </source>
</evidence>
<dbReference type="Gene3D" id="3.30.450.40">
    <property type="match status" value="1"/>
</dbReference>
<keyword evidence="3" id="KW-1185">Reference proteome</keyword>
<evidence type="ECO:0000313" key="2">
    <source>
        <dbReference type="EMBL" id="GGM90906.1"/>
    </source>
</evidence>
<feature type="domain" description="GAF" evidence="1">
    <location>
        <begin position="20"/>
        <end position="162"/>
    </location>
</feature>
<dbReference type="InterPro" id="IPR003018">
    <property type="entry name" value="GAF"/>
</dbReference>
<dbReference type="Proteomes" id="UP000642070">
    <property type="component" value="Unassembled WGS sequence"/>
</dbReference>
<evidence type="ECO:0000259" key="1">
    <source>
        <dbReference type="SMART" id="SM00065"/>
    </source>
</evidence>
<dbReference type="SUPFAM" id="SSF55781">
    <property type="entry name" value="GAF domain-like"/>
    <property type="match status" value="1"/>
</dbReference>